<dbReference type="EMBL" id="JAGFBR010000012">
    <property type="protein sequence ID" value="KAH0458524.1"/>
    <property type="molecule type" value="Genomic_DNA"/>
</dbReference>
<keyword evidence="2" id="KW-1185">Reference proteome</keyword>
<organism evidence="1 2">
    <name type="scientific">Dendrobium chrysotoxum</name>
    <name type="common">Orchid</name>
    <dbReference type="NCBI Taxonomy" id="161865"/>
    <lineage>
        <taxon>Eukaryota</taxon>
        <taxon>Viridiplantae</taxon>
        <taxon>Streptophyta</taxon>
        <taxon>Embryophyta</taxon>
        <taxon>Tracheophyta</taxon>
        <taxon>Spermatophyta</taxon>
        <taxon>Magnoliopsida</taxon>
        <taxon>Liliopsida</taxon>
        <taxon>Asparagales</taxon>
        <taxon>Orchidaceae</taxon>
        <taxon>Epidendroideae</taxon>
        <taxon>Malaxideae</taxon>
        <taxon>Dendrobiinae</taxon>
        <taxon>Dendrobium</taxon>
    </lineage>
</organism>
<reference evidence="1 2" key="1">
    <citation type="journal article" date="2021" name="Hortic Res">
        <title>Chromosome-scale assembly of the Dendrobium chrysotoxum genome enhances the understanding of orchid evolution.</title>
        <authorList>
            <person name="Zhang Y."/>
            <person name="Zhang G.Q."/>
            <person name="Zhang D."/>
            <person name="Liu X.D."/>
            <person name="Xu X.Y."/>
            <person name="Sun W.H."/>
            <person name="Yu X."/>
            <person name="Zhu X."/>
            <person name="Wang Z.W."/>
            <person name="Zhao X."/>
            <person name="Zhong W.Y."/>
            <person name="Chen H."/>
            <person name="Yin W.L."/>
            <person name="Huang T."/>
            <person name="Niu S.C."/>
            <person name="Liu Z.J."/>
        </authorList>
    </citation>
    <scope>NUCLEOTIDE SEQUENCE [LARGE SCALE GENOMIC DNA]</scope>
    <source>
        <strain evidence="1">Lindl</strain>
    </source>
</reference>
<proteinExistence type="predicted"/>
<comment type="caution">
    <text evidence="1">The sequence shown here is derived from an EMBL/GenBank/DDBJ whole genome shotgun (WGS) entry which is preliminary data.</text>
</comment>
<protein>
    <submittedName>
        <fullName evidence="1">Uncharacterized protein</fullName>
    </submittedName>
</protein>
<accession>A0AAV7GSL8</accession>
<sequence length="303" mass="33317">MKTEGTLERELLKKIRVCGRKEKVSLSVREKKCEGITQLLRASYTLAPSMALRLGGLAGSPIQAGVSPDCTALARGNRELSGGNSSPMAEILIPEQNHHQQLFQEQELFEPSASSTPLVISDAAFTPFLRGPMYLAYAELREWKLRLKKAGLSPSCPIPVQVNRHDASAPLEDRSVPEILTDFRKENRKPKTPVAQRCSPWKAPPVAQMFDSLKTPPAALKPEMRRVGSMSAGKGEVKRGGPLLGGSDRVDEFLLTRSFSSYQESVSRNQEDGRRGRAANTGIFRKTFTGLRRSTAKATSWIG</sequence>
<name>A0AAV7GSL8_DENCH</name>
<gene>
    <name evidence="1" type="ORF">IEQ34_013839</name>
</gene>
<dbReference type="Proteomes" id="UP000775213">
    <property type="component" value="Unassembled WGS sequence"/>
</dbReference>
<evidence type="ECO:0000313" key="1">
    <source>
        <dbReference type="EMBL" id="KAH0458524.1"/>
    </source>
</evidence>
<dbReference type="AlphaFoldDB" id="A0AAV7GSL8"/>
<evidence type="ECO:0000313" key="2">
    <source>
        <dbReference type="Proteomes" id="UP000775213"/>
    </source>
</evidence>